<dbReference type="SMART" id="SM00091">
    <property type="entry name" value="PAS"/>
    <property type="match status" value="2"/>
</dbReference>
<sequence>MDSLTEFQNHCPSSHRDWDSSSCVDEFLEEDEKDRAKRASRNKSEKKRRDQFNVLIKELCTMLQSQGYPRKMDKSTILQRTIHFLQKQREISAQTEFCDIQHDWKPSFLSNEEFTQLMLEALDGFLIALTTDGNIIYVSDSVSALTGHLPSDLVDQNILNFLPDGEHSEVYKLLSSPMILTDPVCTDFMENETHIEFCCHLARGNIDPKEPPTYEYVKFVGDFKYHNYVPMSSCNGFELAIPRTLHASLEEQVYLVATVRLTTPQFLKELCNVEEPCDEFTSRHSLEWKFLFLDHRASPIIGYLPFEVLGTSGYDYYHVDDLELIAQCHKQLMQFGKGKSCCYRFLTKGQQWIWLQTHYYITYHQWNSKPEFIVCTHTVVSYAEVRTERRRELGMEESSSEIAPSSSIKSHEVFLEICPETTQERVGRAPSVSSHSSRKSSHTALSDSPSNSSIRHTETSTPSRQSVPMATNKAPPRAPPSSSKALQSPTSSSFLPQSSNSLSPPCSQPAPMAQPPLGVMSQLKEQLEERTRVLQDDIKTQQQGLYHIKEQLQLLQMLLQKPQSVTPVQQSQAGPSRPKQGGVARGRDSSSKQPILGQEQLCSPSSSSPLVLSAASTQGQRSGGSGQMQTYSNLTTPLYNTPAPFPQVSTRPSSRDLGQRHMDSEFCSEGQLRLLLNQPIQSLLPDSALGTQATPCSTLLHQTKYTVEQQAVMAPLSQLGCSALIVPPIMISHNGFLTPQTQPQQTPQCPLQLQQQHCFQQIQPPGMQTQSLFQTTHVPQQSTMGYVQPQQQHRHSQNQTDSLSNMQLPR</sequence>
<dbReference type="Proteomes" id="UP000829720">
    <property type="component" value="Unassembled WGS sequence"/>
</dbReference>
<evidence type="ECO:0000259" key="10">
    <source>
        <dbReference type="PROSITE" id="PS50888"/>
    </source>
</evidence>
<dbReference type="PANTHER" id="PTHR46055">
    <property type="entry name" value="CIRCADIAN LOCOMOTER OUTPUT CYCLES PROTEIN KAPUT"/>
    <property type="match status" value="1"/>
</dbReference>
<keyword evidence="2" id="KW-0805">Transcription regulation</keyword>
<evidence type="ECO:0000313" key="12">
    <source>
        <dbReference type="Proteomes" id="UP000829720"/>
    </source>
</evidence>
<keyword evidence="3" id="KW-0090">Biological rhythms</keyword>
<dbReference type="PROSITE" id="PS50112">
    <property type="entry name" value="PAS"/>
    <property type="match status" value="2"/>
</dbReference>
<dbReference type="Pfam" id="PF14598">
    <property type="entry name" value="PAS_11"/>
    <property type="match status" value="1"/>
</dbReference>
<feature type="region of interest" description="Disordered" evidence="8">
    <location>
        <begin position="422"/>
        <end position="516"/>
    </location>
</feature>
<evidence type="ECO:0000256" key="3">
    <source>
        <dbReference type="ARBA" id="ARBA00023108"/>
    </source>
</evidence>
<evidence type="ECO:0000256" key="4">
    <source>
        <dbReference type="ARBA" id="ARBA00023125"/>
    </source>
</evidence>
<keyword evidence="5" id="KW-0010">Activator</keyword>
<evidence type="ECO:0000256" key="2">
    <source>
        <dbReference type="ARBA" id="ARBA00023015"/>
    </source>
</evidence>
<dbReference type="SMART" id="SM00353">
    <property type="entry name" value="HLH"/>
    <property type="match status" value="1"/>
</dbReference>
<name>A0A8T3DRY9_9TELE</name>
<dbReference type="InterPro" id="IPR013767">
    <property type="entry name" value="PAS_fold"/>
</dbReference>
<dbReference type="InterPro" id="IPR001067">
    <property type="entry name" value="Nuc_translocat"/>
</dbReference>
<feature type="region of interest" description="Disordered" evidence="8">
    <location>
        <begin position="1"/>
        <end position="21"/>
    </location>
</feature>
<evidence type="ECO:0000256" key="6">
    <source>
        <dbReference type="ARBA" id="ARBA00023163"/>
    </source>
</evidence>
<feature type="compositionally biased region" description="Low complexity" evidence="8">
    <location>
        <begin position="480"/>
        <end position="505"/>
    </location>
</feature>
<reference evidence="11" key="1">
    <citation type="submission" date="2021-01" db="EMBL/GenBank/DDBJ databases">
        <authorList>
            <person name="Zahm M."/>
            <person name="Roques C."/>
            <person name="Cabau C."/>
            <person name="Klopp C."/>
            <person name="Donnadieu C."/>
            <person name="Jouanno E."/>
            <person name="Lampietro C."/>
            <person name="Louis A."/>
            <person name="Herpin A."/>
            <person name="Echchiki A."/>
            <person name="Berthelot C."/>
            <person name="Parey E."/>
            <person name="Roest-Crollius H."/>
            <person name="Braasch I."/>
            <person name="Postlethwait J."/>
            <person name="Bobe J."/>
            <person name="Montfort J."/>
            <person name="Bouchez O."/>
            <person name="Begum T."/>
            <person name="Mejri S."/>
            <person name="Adams A."/>
            <person name="Chen W.-J."/>
            <person name="Guiguen Y."/>
        </authorList>
    </citation>
    <scope>NUCLEOTIDE SEQUENCE</scope>
    <source>
        <tissue evidence="11">Blood</tissue>
    </source>
</reference>
<dbReference type="GO" id="GO:1990513">
    <property type="term" value="C:CLOCK-BMAL transcription complex"/>
    <property type="evidence" value="ECO:0007669"/>
    <property type="project" value="TreeGrafter"/>
</dbReference>
<gene>
    <name evidence="11" type="ORF">AGOR_G00069150</name>
</gene>
<dbReference type="NCBIfam" id="TIGR00229">
    <property type="entry name" value="sensory_box"/>
    <property type="match status" value="1"/>
</dbReference>
<feature type="compositionally biased region" description="Low complexity" evidence="8">
    <location>
        <begin position="603"/>
        <end position="620"/>
    </location>
</feature>
<dbReference type="SUPFAM" id="SSF47459">
    <property type="entry name" value="HLH, helix-loop-helix DNA-binding domain"/>
    <property type="match status" value="1"/>
</dbReference>
<feature type="compositionally biased region" description="Polar residues" evidence="8">
    <location>
        <begin position="447"/>
        <end position="469"/>
    </location>
</feature>
<dbReference type="AlphaFoldDB" id="A0A8T3DRY9"/>
<feature type="domain" description="PAS" evidence="9">
    <location>
        <begin position="289"/>
        <end position="336"/>
    </location>
</feature>
<feature type="compositionally biased region" description="Polar residues" evidence="8">
    <location>
        <begin position="1"/>
        <end position="12"/>
    </location>
</feature>
<evidence type="ECO:0008006" key="13">
    <source>
        <dbReference type="Google" id="ProtNLM"/>
    </source>
</evidence>
<dbReference type="FunFam" id="4.10.280.10:FF:000013">
    <property type="entry name" value="Circadian locomoter output cycles protein kaput"/>
    <property type="match status" value="1"/>
</dbReference>
<organism evidence="11 12">
    <name type="scientific">Albula goreensis</name>
    <dbReference type="NCBI Taxonomy" id="1534307"/>
    <lineage>
        <taxon>Eukaryota</taxon>
        <taxon>Metazoa</taxon>
        <taxon>Chordata</taxon>
        <taxon>Craniata</taxon>
        <taxon>Vertebrata</taxon>
        <taxon>Euteleostomi</taxon>
        <taxon>Actinopterygii</taxon>
        <taxon>Neopterygii</taxon>
        <taxon>Teleostei</taxon>
        <taxon>Albuliformes</taxon>
        <taxon>Albulidae</taxon>
        <taxon>Albula</taxon>
    </lineage>
</organism>
<dbReference type="InterPro" id="IPR047230">
    <property type="entry name" value="CLOCK-like"/>
</dbReference>
<proteinExistence type="predicted"/>
<dbReference type="Gene3D" id="3.30.450.20">
    <property type="entry name" value="PAS domain"/>
    <property type="match status" value="2"/>
</dbReference>
<dbReference type="InterPro" id="IPR000014">
    <property type="entry name" value="PAS"/>
</dbReference>
<feature type="region of interest" description="Disordered" evidence="8">
    <location>
        <begin position="785"/>
        <end position="810"/>
    </location>
</feature>
<dbReference type="SUPFAM" id="SSF55785">
    <property type="entry name" value="PYP-like sensor domain (PAS domain)"/>
    <property type="match status" value="2"/>
</dbReference>
<dbReference type="PROSITE" id="PS50888">
    <property type="entry name" value="BHLH"/>
    <property type="match status" value="1"/>
</dbReference>
<evidence type="ECO:0000313" key="11">
    <source>
        <dbReference type="EMBL" id="KAI1898127.1"/>
    </source>
</evidence>
<accession>A0A8T3DRY9</accession>
<dbReference type="FunFam" id="3.30.450.20:FF:000016">
    <property type="entry name" value="Circadian locomoter output cycles protein"/>
    <property type="match status" value="1"/>
</dbReference>
<feature type="compositionally biased region" description="Polar residues" evidence="8">
    <location>
        <begin position="565"/>
        <end position="574"/>
    </location>
</feature>
<dbReference type="GO" id="GO:0005737">
    <property type="term" value="C:cytoplasm"/>
    <property type="evidence" value="ECO:0007669"/>
    <property type="project" value="InterPro"/>
</dbReference>
<keyword evidence="6" id="KW-0804">Transcription</keyword>
<dbReference type="PANTHER" id="PTHR46055:SF4">
    <property type="entry name" value="CIRCADIAN CLOCK PROTEIN PASD1"/>
    <property type="match status" value="1"/>
</dbReference>
<dbReference type="InterPro" id="IPR035965">
    <property type="entry name" value="PAS-like_dom_sf"/>
</dbReference>
<dbReference type="InterPro" id="IPR001610">
    <property type="entry name" value="PAC"/>
</dbReference>
<dbReference type="Pfam" id="PF00010">
    <property type="entry name" value="HLH"/>
    <property type="match status" value="1"/>
</dbReference>
<feature type="domain" description="PAS" evidence="9">
    <location>
        <begin position="111"/>
        <end position="174"/>
    </location>
</feature>
<dbReference type="GO" id="GO:0000981">
    <property type="term" value="F:DNA-binding transcription factor activity, RNA polymerase II-specific"/>
    <property type="evidence" value="ECO:0007669"/>
    <property type="project" value="InterPro"/>
</dbReference>
<dbReference type="InterPro" id="IPR011598">
    <property type="entry name" value="bHLH_dom"/>
</dbReference>
<evidence type="ECO:0000259" key="9">
    <source>
        <dbReference type="PROSITE" id="PS50112"/>
    </source>
</evidence>
<dbReference type="GO" id="GO:0046983">
    <property type="term" value="F:protein dimerization activity"/>
    <property type="evidence" value="ECO:0007669"/>
    <property type="project" value="InterPro"/>
</dbReference>
<feature type="region of interest" description="Disordered" evidence="8">
    <location>
        <begin position="565"/>
        <end position="660"/>
    </location>
</feature>
<dbReference type="GO" id="GO:0000978">
    <property type="term" value="F:RNA polymerase II cis-regulatory region sequence-specific DNA binding"/>
    <property type="evidence" value="ECO:0007669"/>
    <property type="project" value="TreeGrafter"/>
</dbReference>
<feature type="compositionally biased region" description="Polar residues" evidence="8">
    <location>
        <begin position="800"/>
        <end position="810"/>
    </location>
</feature>
<evidence type="ECO:0000256" key="5">
    <source>
        <dbReference type="ARBA" id="ARBA00023159"/>
    </source>
</evidence>
<dbReference type="CDD" id="cd00130">
    <property type="entry name" value="PAS"/>
    <property type="match status" value="2"/>
</dbReference>
<dbReference type="Pfam" id="PF00989">
    <property type="entry name" value="PAS"/>
    <property type="match status" value="1"/>
</dbReference>
<dbReference type="EMBL" id="JAERUA010000006">
    <property type="protein sequence ID" value="KAI1898127.1"/>
    <property type="molecule type" value="Genomic_DNA"/>
</dbReference>
<evidence type="ECO:0000256" key="8">
    <source>
        <dbReference type="SAM" id="MobiDB-lite"/>
    </source>
</evidence>
<keyword evidence="12" id="KW-1185">Reference proteome</keyword>
<dbReference type="Gene3D" id="4.10.280.10">
    <property type="entry name" value="Helix-loop-helix DNA-binding domain"/>
    <property type="match status" value="1"/>
</dbReference>
<dbReference type="SMART" id="SM00086">
    <property type="entry name" value="PAC"/>
    <property type="match status" value="1"/>
</dbReference>
<keyword evidence="1" id="KW-0677">Repeat</keyword>
<keyword evidence="7" id="KW-0539">Nucleus</keyword>
<evidence type="ECO:0000256" key="7">
    <source>
        <dbReference type="ARBA" id="ARBA00023242"/>
    </source>
</evidence>
<keyword evidence="4" id="KW-0238">DNA-binding</keyword>
<evidence type="ECO:0000256" key="1">
    <source>
        <dbReference type="ARBA" id="ARBA00022737"/>
    </source>
</evidence>
<dbReference type="InterPro" id="IPR036638">
    <property type="entry name" value="HLH_DNA-bd_sf"/>
</dbReference>
<feature type="domain" description="BHLH" evidence="10">
    <location>
        <begin position="36"/>
        <end position="88"/>
    </location>
</feature>
<dbReference type="OrthoDB" id="411251at2759"/>
<dbReference type="PRINTS" id="PR00785">
    <property type="entry name" value="NCTRNSLOCATR"/>
</dbReference>
<dbReference type="CDD" id="cd19736">
    <property type="entry name" value="bHLH-PAS_PASD1"/>
    <property type="match status" value="1"/>
</dbReference>
<protein>
    <recommendedName>
        <fullName evidence="13">Neuronal PAS domain protein 2</fullName>
    </recommendedName>
</protein>
<dbReference type="GO" id="GO:0032922">
    <property type="term" value="P:circadian regulation of gene expression"/>
    <property type="evidence" value="ECO:0007669"/>
    <property type="project" value="InterPro"/>
</dbReference>
<comment type="caution">
    <text evidence="11">The sequence shown here is derived from an EMBL/GenBank/DDBJ whole genome shotgun (WGS) entry which is preliminary data.</text>
</comment>